<dbReference type="InterPro" id="IPR036086">
    <property type="entry name" value="ParB/Sulfiredoxin_sf"/>
</dbReference>
<geneLocation type="plasmid" evidence="2 3">
    <name>pFA8</name>
</geneLocation>
<feature type="region of interest" description="Disordered" evidence="1">
    <location>
        <begin position="235"/>
        <end position="254"/>
    </location>
</feature>
<proteinExistence type="predicted"/>
<dbReference type="Gene3D" id="3.90.1530.10">
    <property type="entry name" value="Conserved hypothetical protein from pyrococcus furiosus pfu- 392566-001, ParB domain"/>
    <property type="match status" value="1"/>
</dbReference>
<gene>
    <name evidence="2" type="ORF">FUAX_53510</name>
</gene>
<sequence length="307" mass="34560">MAGDVKSNITVIDELRDLIPPLASDDADQLLENIRTEGKVREALVLWERADDFVLVDGHNRLRVIKELGLSEDAWRVDIRPFSGMPEVREWMIRNQLGRRNLTKEQKDYLIGLQYETEKNKEANTANLKQFRKNTETANLATSEEVAVLEAPDTEVAKLATPEKTAKTEDIVAQEHKISPRSVRNAAQFAKGLDLIGQTSPQAKKEILAGDLKVKKSDIQAVAAGKIAPEEILAATRQPESDTAPTDPQELRMPVKEKTLQEGLDQKQIQKLNRVYDKIDQAVRQLEKSGFSKSDIRWMLSQTVSKK</sequence>
<accession>A0AAU9DEQ3</accession>
<dbReference type="KEGG" id="fax:FUAX_53510"/>
<evidence type="ECO:0000313" key="3">
    <source>
        <dbReference type="Proteomes" id="UP001348817"/>
    </source>
</evidence>
<keyword evidence="3" id="KW-1185">Reference proteome</keyword>
<evidence type="ECO:0000256" key="1">
    <source>
        <dbReference type="SAM" id="MobiDB-lite"/>
    </source>
</evidence>
<dbReference type="EMBL" id="AP025322">
    <property type="protein sequence ID" value="BDD12919.1"/>
    <property type="molecule type" value="Genomic_DNA"/>
</dbReference>
<dbReference type="AlphaFoldDB" id="A0AAU9DEQ3"/>
<name>A0AAU9DEQ3_9BACT</name>
<keyword evidence="2" id="KW-0614">Plasmid</keyword>
<protein>
    <recommendedName>
        <fullName evidence="4">ParB/Sulfiredoxin domain-containing protein</fullName>
    </recommendedName>
</protein>
<reference evidence="2 3" key="1">
    <citation type="submission" date="2021-12" db="EMBL/GenBank/DDBJ databases">
        <title>Genome sequencing of bacteria with rrn-lacking chromosome and rrn-plasmid.</title>
        <authorList>
            <person name="Anda M."/>
            <person name="Iwasaki W."/>
        </authorList>
    </citation>
    <scope>NUCLEOTIDE SEQUENCE [LARGE SCALE GENOMIC DNA]</scope>
    <source>
        <strain evidence="2 3">DSM 100852</strain>
        <plasmid evidence="2 3">pFA8</plasmid>
    </source>
</reference>
<dbReference type="SUPFAM" id="SSF110849">
    <property type="entry name" value="ParB/Sulfiredoxin"/>
    <property type="match status" value="1"/>
</dbReference>
<dbReference type="Proteomes" id="UP001348817">
    <property type="component" value="Plasmid pFA8"/>
</dbReference>
<evidence type="ECO:0008006" key="4">
    <source>
        <dbReference type="Google" id="ProtNLM"/>
    </source>
</evidence>
<evidence type="ECO:0000313" key="2">
    <source>
        <dbReference type="EMBL" id="BDD12919.1"/>
    </source>
</evidence>
<organism evidence="2 3">
    <name type="scientific">Fulvitalea axinellae</name>
    <dbReference type="NCBI Taxonomy" id="1182444"/>
    <lineage>
        <taxon>Bacteria</taxon>
        <taxon>Pseudomonadati</taxon>
        <taxon>Bacteroidota</taxon>
        <taxon>Cytophagia</taxon>
        <taxon>Cytophagales</taxon>
        <taxon>Persicobacteraceae</taxon>
        <taxon>Fulvitalea</taxon>
    </lineage>
</organism>